<dbReference type="Pfam" id="PF00903">
    <property type="entry name" value="Glyoxalase"/>
    <property type="match status" value="1"/>
</dbReference>
<dbReference type="AlphaFoldDB" id="A0A7Z7BBJ4"/>
<reference evidence="2" key="1">
    <citation type="submission" date="2016-10" db="EMBL/GenBank/DDBJ databases">
        <authorList>
            <person name="Varghese N."/>
            <person name="Submissions S."/>
        </authorList>
    </citation>
    <scope>NUCLEOTIDE SEQUENCE [LARGE SCALE GENOMIC DNA]</scope>
    <source>
        <strain evidence="2">YR281</strain>
    </source>
</reference>
<gene>
    <name evidence="2" type="ORF">SAMN04487926_119138</name>
</gene>
<dbReference type="GO" id="GO:0051213">
    <property type="term" value="F:dioxygenase activity"/>
    <property type="evidence" value="ECO:0007669"/>
    <property type="project" value="UniProtKB-KW"/>
</dbReference>
<dbReference type="PANTHER" id="PTHR46142">
    <property type="match status" value="1"/>
</dbReference>
<name>A0A7Z7BBJ4_9BURK</name>
<comment type="caution">
    <text evidence="2">The sequence shown here is derived from an EMBL/GenBank/DDBJ whole genome shotgun (WGS) entry which is preliminary data.</text>
</comment>
<dbReference type="CDD" id="cd07245">
    <property type="entry name" value="VOC_like"/>
    <property type="match status" value="1"/>
</dbReference>
<feature type="domain" description="VOC" evidence="1">
    <location>
        <begin position="7"/>
        <end position="125"/>
    </location>
</feature>
<dbReference type="PANTHER" id="PTHR46142:SF3">
    <property type="entry name" value="F18B13.24 PROTEIN"/>
    <property type="match status" value="1"/>
</dbReference>
<dbReference type="RefSeq" id="WP_091784517.1">
    <property type="nucleotide sequence ID" value="NZ_FNDI01000019.1"/>
</dbReference>
<dbReference type="InterPro" id="IPR037523">
    <property type="entry name" value="VOC_core"/>
</dbReference>
<protein>
    <submittedName>
        <fullName evidence="2">Catechol 2,3-dioxygenase</fullName>
    </submittedName>
</protein>
<dbReference type="PROSITE" id="PS51819">
    <property type="entry name" value="VOC"/>
    <property type="match status" value="1"/>
</dbReference>
<dbReference type="Gene3D" id="3.10.180.10">
    <property type="entry name" value="2,3-Dihydroxybiphenyl 1,2-Dioxygenase, domain 1"/>
    <property type="match status" value="1"/>
</dbReference>
<dbReference type="InterPro" id="IPR029068">
    <property type="entry name" value="Glyas_Bleomycin-R_OHBP_Dase"/>
</dbReference>
<evidence type="ECO:0000313" key="3">
    <source>
        <dbReference type="Proteomes" id="UP000198900"/>
    </source>
</evidence>
<dbReference type="Proteomes" id="UP000198900">
    <property type="component" value="Unassembled WGS sequence"/>
</dbReference>
<evidence type="ECO:0000313" key="2">
    <source>
        <dbReference type="EMBL" id="SDI57689.1"/>
    </source>
</evidence>
<organism evidence="2 3">
    <name type="scientific">Paraburkholderia steynii</name>
    <dbReference type="NCBI Taxonomy" id="1245441"/>
    <lineage>
        <taxon>Bacteria</taxon>
        <taxon>Pseudomonadati</taxon>
        <taxon>Pseudomonadota</taxon>
        <taxon>Betaproteobacteria</taxon>
        <taxon>Burkholderiales</taxon>
        <taxon>Burkholderiaceae</taxon>
        <taxon>Paraburkholderia</taxon>
    </lineage>
</organism>
<accession>A0A7Z7BBJ4</accession>
<sequence length="132" mass="15148">MDTNVGLLDHCNVSTRRLEETIKFYEDVLGFQNGARPAFDFPGAWLYSQGCPVLHLNDISQTEKLQPPDSGVIDHVAFSCRGFEAMKRHLNEKGVSFWVNQVPNSTRWQIFFRDPNNIEIELNFETKNEANS</sequence>
<dbReference type="EMBL" id="FNDI01000019">
    <property type="protein sequence ID" value="SDI57689.1"/>
    <property type="molecule type" value="Genomic_DNA"/>
</dbReference>
<evidence type="ECO:0000259" key="1">
    <source>
        <dbReference type="PROSITE" id="PS51819"/>
    </source>
</evidence>
<dbReference type="SUPFAM" id="SSF54593">
    <property type="entry name" value="Glyoxalase/Bleomycin resistance protein/Dihydroxybiphenyl dioxygenase"/>
    <property type="match status" value="1"/>
</dbReference>
<proteinExistence type="predicted"/>
<dbReference type="InterPro" id="IPR004360">
    <property type="entry name" value="Glyas_Fos-R_dOase_dom"/>
</dbReference>
<keyword evidence="3" id="KW-1185">Reference proteome</keyword>